<keyword evidence="3" id="KW-1185">Reference proteome</keyword>
<dbReference type="Proteomes" id="UP000010366">
    <property type="component" value="Chromosome"/>
</dbReference>
<reference evidence="2 3" key="1">
    <citation type="submission" date="2012-05" db="EMBL/GenBank/DDBJ databases">
        <title>Finished chromosome of genome of Chamaesiphon sp. PCC 6605.</title>
        <authorList>
            <consortium name="US DOE Joint Genome Institute"/>
            <person name="Gugger M."/>
            <person name="Coursin T."/>
            <person name="Rippka R."/>
            <person name="Tandeau De Marsac N."/>
            <person name="Huntemann M."/>
            <person name="Wei C.-L."/>
            <person name="Han J."/>
            <person name="Detter J.C."/>
            <person name="Han C."/>
            <person name="Tapia R."/>
            <person name="Chen A."/>
            <person name="Kyrpides N."/>
            <person name="Mavromatis K."/>
            <person name="Markowitz V."/>
            <person name="Szeto E."/>
            <person name="Ivanova N."/>
            <person name="Pagani I."/>
            <person name="Pati A."/>
            <person name="Goodwin L."/>
            <person name="Nordberg H.P."/>
            <person name="Cantor M.N."/>
            <person name="Hua S.X."/>
            <person name="Woyke T."/>
            <person name="Kerfeld C.A."/>
        </authorList>
    </citation>
    <scope>NUCLEOTIDE SEQUENCE [LARGE SCALE GENOMIC DNA]</scope>
    <source>
        <strain evidence="3">ATCC 27169 / PCC 6605</strain>
    </source>
</reference>
<evidence type="ECO:0000313" key="2">
    <source>
        <dbReference type="EMBL" id="AFY93469.1"/>
    </source>
</evidence>
<accession>K9UGY7</accession>
<keyword evidence="2" id="KW-0808">Transferase</keyword>
<dbReference type="NCBIfam" id="TIGR03609">
    <property type="entry name" value="S_layer_CsaB"/>
    <property type="match status" value="1"/>
</dbReference>
<dbReference type="PANTHER" id="PTHR36836">
    <property type="entry name" value="COLANIC ACID BIOSYNTHESIS PROTEIN WCAK"/>
    <property type="match status" value="1"/>
</dbReference>
<dbReference type="AlphaFoldDB" id="K9UGY7"/>
<dbReference type="InterPro" id="IPR007345">
    <property type="entry name" value="Polysacch_pyruvyl_Trfase"/>
</dbReference>
<dbReference type="eggNOG" id="COG2327">
    <property type="taxonomic scope" value="Bacteria"/>
</dbReference>
<dbReference type="InterPro" id="IPR019896">
    <property type="entry name" value="Polysacch_pyruvyl_Trfase_CsaB"/>
</dbReference>
<feature type="domain" description="Polysaccharide pyruvyl transferase" evidence="1">
    <location>
        <begin position="16"/>
        <end position="284"/>
    </location>
</feature>
<proteinExistence type="predicted"/>
<gene>
    <name evidence="2" type="ORF">Cha6605_2409</name>
</gene>
<dbReference type="STRING" id="1173020.Cha6605_2409"/>
<dbReference type="PANTHER" id="PTHR36836:SF1">
    <property type="entry name" value="COLANIC ACID BIOSYNTHESIS PROTEIN WCAK"/>
    <property type="match status" value="1"/>
</dbReference>
<dbReference type="KEGG" id="cmp:Cha6605_2409"/>
<dbReference type="Pfam" id="PF04230">
    <property type="entry name" value="PS_pyruv_trans"/>
    <property type="match status" value="1"/>
</dbReference>
<sequence length="351" mass="37600">MTEIQAVLCGYYGKGNGGDEALLVSMLEMLPPHVKPLVLSAEPRATSKNYGVKSYDRMNSGSVVRALKESQVLILGGGSLIQDATSMRNSIYYGGLIGLARQFGLQTLAIAQGIGPVDKPLTRWIAKRAFGNCTALSVRDPASAALLESWGLSCIIAPDPVWSLAATPVPEIASIPSPKIAVTLRSHPKLTAERLATVTTALVDLQAATGSHILLVPFQPTTDMDIAQQIRAKLTDNSQVVTLSDPKQLKGLFQGVDLAIGMRLHSLIMAAAEGCKCWAISYDPKVSKLMTEINIPGWELGDIPTDPVTITQAWQQHLQTGTAQSQDFLQNIAQKSLAHKDLLTAAINNIN</sequence>
<organism evidence="2 3">
    <name type="scientific">Chamaesiphon minutus (strain ATCC 27169 / PCC 6605)</name>
    <dbReference type="NCBI Taxonomy" id="1173020"/>
    <lineage>
        <taxon>Bacteria</taxon>
        <taxon>Bacillati</taxon>
        <taxon>Cyanobacteriota</taxon>
        <taxon>Cyanophyceae</taxon>
        <taxon>Gomontiellales</taxon>
        <taxon>Chamaesiphonaceae</taxon>
        <taxon>Chamaesiphon</taxon>
    </lineage>
</organism>
<evidence type="ECO:0000313" key="3">
    <source>
        <dbReference type="Proteomes" id="UP000010366"/>
    </source>
</evidence>
<dbReference type="GO" id="GO:0016740">
    <property type="term" value="F:transferase activity"/>
    <property type="evidence" value="ECO:0007669"/>
    <property type="project" value="UniProtKB-KW"/>
</dbReference>
<dbReference type="OrthoDB" id="3199616at2"/>
<dbReference type="RefSeq" id="WP_015159617.1">
    <property type="nucleotide sequence ID" value="NC_019697.1"/>
</dbReference>
<dbReference type="PATRIC" id="fig|1173020.3.peg.2735"/>
<name>K9UGY7_CHAP6</name>
<protein>
    <submittedName>
        <fullName evidence="2">Polysaccharide pyruvyl transferase CsaB</fullName>
    </submittedName>
</protein>
<dbReference type="HOGENOM" id="CLU_039510_0_0_3"/>
<evidence type="ECO:0000259" key="1">
    <source>
        <dbReference type="Pfam" id="PF04230"/>
    </source>
</evidence>
<dbReference type="EMBL" id="CP003600">
    <property type="protein sequence ID" value="AFY93469.1"/>
    <property type="molecule type" value="Genomic_DNA"/>
</dbReference>